<evidence type="ECO:0008006" key="7">
    <source>
        <dbReference type="Google" id="ProtNLM"/>
    </source>
</evidence>
<dbReference type="Gene3D" id="2.60.40.10">
    <property type="entry name" value="Immunoglobulins"/>
    <property type="match status" value="1"/>
</dbReference>
<dbReference type="AlphaFoldDB" id="A0A9W4GZK9"/>
<feature type="signal peptide" evidence="2">
    <location>
        <begin position="1"/>
        <end position="48"/>
    </location>
</feature>
<evidence type="ECO:0000256" key="1">
    <source>
        <dbReference type="SAM" id="MobiDB-lite"/>
    </source>
</evidence>
<dbReference type="SUPFAM" id="SSF53590">
    <property type="entry name" value="Nucleoside hydrolase"/>
    <property type="match status" value="1"/>
</dbReference>
<feature type="chain" id="PRO_5040958922" description="DUF1593 domain-containing protein" evidence="2">
    <location>
        <begin position="49"/>
        <end position="526"/>
    </location>
</feature>
<feature type="domain" description="Cellulose-binding Sde182 C-terminal" evidence="4">
    <location>
        <begin position="445"/>
        <end position="525"/>
    </location>
</feature>
<feature type="compositionally biased region" description="Low complexity" evidence="1">
    <location>
        <begin position="57"/>
        <end position="77"/>
    </location>
</feature>
<dbReference type="InterPro" id="IPR011483">
    <property type="entry name" value="Sde182_NH-like"/>
</dbReference>
<proteinExistence type="predicted"/>
<dbReference type="Pfam" id="PF07632">
    <property type="entry name" value="Sde182_NH-like"/>
    <property type="match status" value="1"/>
</dbReference>
<feature type="region of interest" description="Disordered" evidence="1">
    <location>
        <begin position="1"/>
        <end position="23"/>
    </location>
</feature>
<evidence type="ECO:0000259" key="4">
    <source>
        <dbReference type="Pfam" id="PF21027"/>
    </source>
</evidence>
<feature type="domain" description="Cellulose-binding Sde182 nucleoside hydrolase-like" evidence="3">
    <location>
        <begin position="79"/>
        <end position="359"/>
    </location>
</feature>
<dbReference type="GO" id="GO:0016799">
    <property type="term" value="F:hydrolase activity, hydrolyzing N-glycosyl compounds"/>
    <property type="evidence" value="ECO:0007669"/>
    <property type="project" value="InterPro"/>
</dbReference>
<evidence type="ECO:0000259" key="3">
    <source>
        <dbReference type="Pfam" id="PF07632"/>
    </source>
</evidence>
<evidence type="ECO:0000313" key="5">
    <source>
        <dbReference type="EMBL" id="CAG7614220.1"/>
    </source>
</evidence>
<keyword evidence="2" id="KW-0732">Signal</keyword>
<feature type="region of interest" description="Disordered" evidence="1">
    <location>
        <begin position="48"/>
        <end position="77"/>
    </location>
</feature>
<gene>
    <name evidence="5" type="ORF">SBRY_100244</name>
</gene>
<keyword evidence="6" id="KW-1185">Reference proteome</keyword>
<dbReference type="GO" id="GO:0005975">
    <property type="term" value="P:carbohydrate metabolic process"/>
    <property type="evidence" value="ECO:0007669"/>
    <property type="project" value="UniProtKB-ARBA"/>
</dbReference>
<comment type="caution">
    <text evidence="5">The sequence shown here is derived from an EMBL/GenBank/DDBJ whole genome shotgun (WGS) entry which is preliminary data.</text>
</comment>
<name>A0A9W4GZK9_9ACTN</name>
<dbReference type="Gene3D" id="3.90.245.10">
    <property type="entry name" value="Ribonucleoside hydrolase-like"/>
    <property type="match status" value="1"/>
</dbReference>
<sequence>MHVTSGRQKHPHAAAGALGARRPRRTRAALPAALATFAALLSANSAHADTPHADGCGPRTTAAGAAPARAAEPMAPRPRVIVTTDGEIDDKASFHRFLLYADDFDVEGLVYNSSKFHWAGNGSTIPSHGHWAGTTWLTDVINGGYAQVYPNLVHHDPRYPSPERLAGVVRVGNIENVGDMAADTPGSDLIKEKLLDDRPGPLWLQTWGGTNTIARALKSIQDEYGGTAVWPDIYRKVSQKAVIYVILDQDTTYKDYIATNWPDVRVVMNNDQFQPMAYKWKSRVPTPLQTYLQGPWMTQNIVKGPLEQDYGVGPYHGGGSDFGPGEFISEGDSPSFINEIPNGLRSADDPAYGGWGGRFAQVGPHLWTDLPSYLGKPGDQVRDVNPYTGANDRAYPQARWTGAIQNDFAARVAWTTATDYGQANHAPVAFVPPGRLDISVRPGQTVHLDGIAADPDGDAYTCSWWQYREAGTYPGAVTLTDAETLHPSFTVPADARLGQTMHLVLQVTDAGAPPLTGYQRVIATVR</sequence>
<dbReference type="InterPro" id="IPR013783">
    <property type="entry name" value="Ig-like_fold"/>
</dbReference>
<dbReference type="InterPro" id="IPR036452">
    <property type="entry name" value="Ribo_hydro-like"/>
</dbReference>
<protein>
    <recommendedName>
        <fullName evidence="7">DUF1593 domain-containing protein</fullName>
    </recommendedName>
</protein>
<evidence type="ECO:0000313" key="6">
    <source>
        <dbReference type="Proteomes" id="UP001153328"/>
    </source>
</evidence>
<dbReference type="Pfam" id="PF21027">
    <property type="entry name" value="Sde0182_C"/>
    <property type="match status" value="1"/>
</dbReference>
<organism evidence="5 6">
    <name type="scientific">Actinacidiphila bryophytorum</name>
    <dbReference type="NCBI Taxonomy" id="1436133"/>
    <lineage>
        <taxon>Bacteria</taxon>
        <taxon>Bacillati</taxon>
        <taxon>Actinomycetota</taxon>
        <taxon>Actinomycetes</taxon>
        <taxon>Kitasatosporales</taxon>
        <taxon>Streptomycetaceae</taxon>
        <taxon>Actinacidiphila</taxon>
    </lineage>
</organism>
<accession>A0A9W4GZK9</accession>
<dbReference type="RefSeq" id="WP_205046350.1">
    <property type="nucleotide sequence ID" value="NZ_CAJVAX010000002.1"/>
</dbReference>
<evidence type="ECO:0000256" key="2">
    <source>
        <dbReference type="SAM" id="SignalP"/>
    </source>
</evidence>
<dbReference type="EMBL" id="CAJVAX010000002">
    <property type="protein sequence ID" value="CAG7614220.1"/>
    <property type="molecule type" value="Genomic_DNA"/>
</dbReference>
<dbReference type="InterPro" id="IPR048527">
    <property type="entry name" value="Sde182_C"/>
</dbReference>
<dbReference type="Proteomes" id="UP001153328">
    <property type="component" value="Unassembled WGS sequence"/>
</dbReference>
<reference evidence="5" key="1">
    <citation type="submission" date="2021-06" db="EMBL/GenBank/DDBJ databases">
        <authorList>
            <person name="Arsene-Ploetze F."/>
        </authorList>
    </citation>
    <scope>NUCLEOTIDE SEQUENCE</scope>
    <source>
        <strain evidence="5">SBRY1</strain>
    </source>
</reference>